<comment type="caution">
    <text evidence="6">The sequence shown here is derived from an EMBL/GenBank/DDBJ whole genome shotgun (WGS) entry which is preliminary data.</text>
</comment>
<keyword evidence="2" id="KW-0805">Transcription regulation</keyword>
<dbReference type="PROSITE" id="PS50931">
    <property type="entry name" value="HTH_LYSR"/>
    <property type="match status" value="1"/>
</dbReference>
<dbReference type="GO" id="GO:0043565">
    <property type="term" value="F:sequence-specific DNA binding"/>
    <property type="evidence" value="ECO:0007669"/>
    <property type="project" value="TreeGrafter"/>
</dbReference>
<reference evidence="6 7" key="1">
    <citation type="submission" date="2018-08" db="EMBL/GenBank/DDBJ databases">
        <title>Genomic Encyclopedia of Archaeal and Bacterial Type Strains, Phase II (KMG-II): from individual species to whole genera.</title>
        <authorList>
            <person name="Goeker M."/>
        </authorList>
    </citation>
    <scope>NUCLEOTIDE SEQUENCE [LARGE SCALE GENOMIC DNA]</scope>
    <source>
        <strain evidence="6 7">DSM 582</strain>
    </source>
</reference>
<dbReference type="GO" id="GO:0003700">
    <property type="term" value="F:DNA-binding transcription factor activity"/>
    <property type="evidence" value="ECO:0007669"/>
    <property type="project" value="InterPro"/>
</dbReference>
<keyword evidence="7" id="KW-1185">Reference proteome</keyword>
<evidence type="ECO:0000259" key="5">
    <source>
        <dbReference type="PROSITE" id="PS50931"/>
    </source>
</evidence>
<keyword evidence="4" id="KW-0804">Transcription</keyword>
<evidence type="ECO:0000256" key="3">
    <source>
        <dbReference type="ARBA" id="ARBA00023125"/>
    </source>
</evidence>
<dbReference type="InterPro" id="IPR058163">
    <property type="entry name" value="LysR-type_TF_proteobact-type"/>
</dbReference>
<feature type="domain" description="HTH lysR-type" evidence="5">
    <location>
        <begin position="21"/>
        <end position="78"/>
    </location>
</feature>
<evidence type="ECO:0000256" key="2">
    <source>
        <dbReference type="ARBA" id="ARBA00023015"/>
    </source>
</evidence>
<protein>
    <submittedName>
        <fullName evidence="6">DNA-binding transcriptional LysR family regulator</fullName>
    </submittedName>
</protein>
<dbReference type="Gene3D" id="3.40.190.10">
    <property type="entry name" value="Periplasmic binding protein-like II"/>
    <property type="match status" value="2"/>
</dbReference>
<dbReference type="Proteomes" id="UP000256794">
    <property type="component" value="Unassembled WGS sequence"/>
</dbReference>
<dbReference type="Pfam" id="PF00126">
    <property type="entry name" value="HTH_1"/>
    <property type="match status" value="1"/>
</dbReference>
<organism evidence="6 7">
    <name type="scientific">Paracoccus versutus</name>
    <name type="common">Thiobacillus versutus</name>
    <dbReference type="NCBI Taxonomy" id="34007"/>
    <lineage>
        <taxon>Bacteria</taxon>
        <taxon>Pseudomonadati</taxon>
        <taxon>Pseudomonadota</taxon>
        <taxon>Alphaproteobacteria</taxon>
        <taxon>Rhodobacterales</taxon>
        <taxon>Paracoccaceae</taxon>
        <taxon>Paracoccus</taxon>
    </lineage>
</organism>
<dbReference type="PANTHER" id="PTHR30537:SF26">
    <property type="entry name" value="GLYCINE CLEAVAGE SYSTEM TRANSCRIPTIONAL ACTIVATOR"/>
    <property type="match status" value="1"/>
</dbReference>
<dbReference type="Pfam" id="PF03466">
    <property type="entry name" value="LysR_substrate"/>
    <property type="match status" value="1"/>
</dbReference>
<proteinExistence type="inferred from homology"/>
<dbReference type="InterPro" id="IPR036390">
    <property type="entry name" value="WH_DNA-bd_sf"/>
</dbReference>
<accession>A0AAQ0KJT3</accession>
<gene>
    <name evidence="6" type="ORF">ATH84_10403</name>
</gene>
<dbReference type="InterPro" id="IPR005119">
    <property type="entry name" value="LysR_subst-bd"/>
</dbReference>
<evidence type="ECO:0000313" key="6">
    <source>
        <dbReference type="EMBL" id="REG34039.1"/>
    </source>
</evidence>
<dbReference type="SUPFAM" id="SSF53850">
    <property type="entry name" value="Periplasmic binding protein-like II"/>
    <property type="match status" value="1"/>
</dbReference>
<sequence length="326" mass="35330">MTPCPRESVTAMPPIKRRYLPSLGAFATFEIAAKHLSFTLAAKELNVTQGAVSQQIRLLERALEVALFIRKHNALELTPEGAGLFQAVTAGLDTISAAVSVLAGDEGPQTVTISATDAMAAYWLKPLIDSFRRSHPEVGFVVLASDADDTLRNYSGVDIAILCGNERCEVGEELHFLFQEIAQPVCTPAFLAEHGPFAAAEDLNRVNLLHLHDRHWSADAIGWQPLGWAEWFRAQGAEWSKAPSSLSTNKVSLLMNATLAGEGVMLGWHHMVRGPIAEGRLVFAHPAPITAGRGNFLNCRKKSLKRAGVAAFVDHVLAALRAQGRD</sequence>
<evidence type="ECO:0000313" key="7">
    <source>
        <dbReference type="Proteomes" id="UP000256794"/>
    </source>
</evidence>
<keyword evidence="3 6" id="KW-0238">DNA-binding</keyword>
<dbReference type="EMBL" id="QUMX01000040">
    <property type="protein sequence ID" value="REG34039.1"/>
    <property type="molecule type" value="Genomic_DNA"/>
</dbReference>
<dbReference type="InterPro" id="IPR000847">
    <property type="entry name" value="LysR_HTH_N"/>
</dbReference>
<evidence type="ECO:0000256" key="4">
    <source>
        <dbReference type="ARBA" id="ARBA00023163"/>
    </source>
</evidence>
<dbReference type="SUPFAM" id="SSF46785">
    <property type="entry name" value="Winged helix' DNA-binding domain"/>
    <property type="match status" value="1"/>
</dbReference>
<dbReference type="AlphaFoldDB" id="A0AAQ0KJT3"/>
<dbReference type="PANTHER" id="PTHR30537">
    <property type="entry name" value="HTH-TYPE TRANSCRIPTIONAL REGULATOR"/>
    <property type="match status" value="1"/>
</dbReference>
<dbReference type="Gene3D" id="1.10.10.10">
    <property type="entry name" value="Winged helix-like DNA-binding domain superfamily/Winged helix DNA-binding domain"/>
    <property type="match status" value="1"/>
</dbReference>
<name>A0AAQ0KJT3_PARVE</name>
<dbReference type="GO" id="GO:0006351">
    <property type="term" value="P:DNA-templated transcription"/>
    <property type="evidence" value="ECO:0007669"/>
    <property type="project" value="TreeGrafter"/>
</dbReference>
<dbReference type="InterPro" id="IPR036388">
    <property type="entry name" value="WH-like_DNA-bd_sf"/>
</dbReference>
<dbReference type="PRINTS" id="PR00039">
    <property type="entry name" value="HTHLYSR"/>
</dbReference>
<comment type="similarity">
    <text evidence="1">Belongs to the LysR transcriptional regulatory family.</text>
</comment>
<evidence type="ECO:0000256" key="1">
    <source>
        <dbReference type="ARBA" id="ARBA00009437"/>
    </source>
</evidence>